<comment type="subunit">
    <text evidence="11">Homohexamer.</text>
</comment>
<evidence type="ECO:0000256" key="1">
    <source>
        <dbReference type="ARBA" id="ARBA00004496"/>
    </source>
</evidence>
<feature type="binding site" evidence="11">
    <location>
        <position position="56"/>
    </location>
    <ligand>
        <name>ATP</name>
        <dbReference type="ChEBI" id="CHEBI:30616"/>
    </ligand>
</feature>
<evidence type="ECO:0000256" key="4">
    <source>
        <dbReference type="ARBA" id="ARBA00022490"/>
    </source>
</evidence>
<dbReference type="GO" id="GO:0005829">
    <property type="term" value="C:cytosol"/>
    <property type="evidence" value="ECO:0007669"/>
    <property type="project" value="TreeGrafter"/>
</dbReference>
<dbReference type="FunFam" id="3.40.1160.10:FF:000001">
    <property type="entry name" value="Uridylate kinase"/>
    <property type="match status" value="1"/>
</dbReference>
<dbReference type="OrthoDB" id="9807458at2"/>
<proteinExistence type="inferred from homology"/>
<dbReference type="Proteomes" id="UP000189632">
    <property type="component" value="Chromosome"/>
</dbReference>
<dbReference type="SUPFAM" id="SSF53633">
    <property type="entry name" value="Carbamate kinase-like"/>
    <property type="match status" value="1"/>
</dbReference>
<dbReference type="KEGG" id="bapi:BBC0122_009910"/>
<organism evidence="13 14">
    <name type="scientific">Bartonella choladocola</name>
    <dbReference type="NCBI Taxonomy" id="2750995"/>
    <lineage>
        <taxon>Bacteria</taxon>
        <taxon>Pseudomonadati</taxon>
        <taxon>Pseudomonadota</taxon>
        <taxon>Alphaproteobacteria</taxon>
        <taxon>Hyphomicrobiales</taxon>
        <taxon>Bartonellaceae</taxon>
        <taxon>Bartonella</taxon>
    </lineage>
</organism>
<dbReference type="UniPathway" id="UPA00159">
    <property type="reaction ID" value="UER00275"/>
</dbReference>
<comment type="function">
    <text evidence="11">Catalyzes the reversible phosphorylation of UMP to UDP.</text>
</comment>
<feature type="domain" description="Aspartate/glutamate/uridylate kinase" evidence="12">
    <location>
        <begin position="21"/>
        <end position="216"/>
    </location>
</feature>
<comment type="activity regulation">
    <text evidence="11">Inhibited by UTP.</text>
</comment>
<feature type="binding site" evidence="11">
    <location>
        <position position="172"/>
    </location>
    <ligand>
        <name>ATP</name>
        <dbReference type="ChEBI" id="CHEBI:30616"/>
    </ligand>
</feature>
<evidence type="ECO:0000256" key="6">
    <source>
        <dbReference type="ARBA" id="ARBA00022741"/>
    </source>
</evidence>
<dbReference type="STRING" id="1686310.BBC0244_009910"/>
<comment type="subcellular location">
    <subcellularLocation>
        <location evidence="1 11">Cytoplasm</location>
    </subcellularLocation>
</comment>
<dbReference type="EMBL" id="CP015625">
    <property type="protein sequence ID" value="AQT47113.1"/>
    <property type="molecule type" value="Genomic_DNA"/>
</dbReference>
<keyword evidence="6 11" id="KW-0547">Nucleotide-binding</keyword>
<keyword evidence="14" id="KW-1185">Reference proteome</keyword>
<evidence type="ECO:0000256" key="2">
    <source>
        <dbReference type="ARBA" id="ARBA00004791"/>
    </source>
</evidence>
<evidence type="ECO:0000259" key="12">
    <source>
        <dbReference type="Pfam" id="PF00696"/>
    </source>
</evidence>
<feature type="binding site" evidence="11">
    <location>
        <begin position="136"/>
        <end position="143"/>
    </location>
    <ligand>
        <name>UMP</name>
        <dbReference type="ChEBI" id="CHEBI:57865"/>
    </ligand>
</feature>
<feature type="binding site" evidence="11">
    <location>
        <position position="55"/>
    </location>
    <ligand>
        <name>UMP</name>
        <dbReference type="ChEBI" id="CHEBI:57865"/>
    </ligand>
</feature>
<dbReference type="NCBIfam" id="TIGR02075">
    <property type="entry name" value="pyrH_bact"/>
    <property type="match status" value="1"/>
</dbReference>
<dbReference type="InterPro" id="IPR015963">
    <property type="entry name" value="Uridylate_kinase_bac"/>
</dbReference>
<gene>
    <name evidence="11" type="primary">pyrH</name>
    <name evidence="13" type="ORF">BBC0122_009910</name>
</gene>
<protein>
    <recommendedName>
        <fullName evidence="11">Uridylate kinase</fullName>
        <shortName evidence="11">UK</shortName>
        <ecNumber evidence="11">2.7.4.22</ecNumber>
    </recommendedName>
    <alternativeName>
        <fullName evidence="11">Uridine monophosphate kinase</fullName>
        <shortName evidence="11">UMP kinase</shortName>
        <shortName evidence="11">UMPK</shortName>
    </alternativeName>
</protein>
<keyword evidence="4 11" id="KW-0963">Cytoplasm</keyword>
<comment type="caution">
    <text evidence="11">Lacks conserved residue(s) required for the propagation of feature annotation.</text>
</comment>
<evidence type="ECO:0000256" key="9">
    <source>
        <dbReference type="ARBA" id="ARBA00022975"/>
    </source>
</evidence>
<keyword evidence="8 11" id="KW-0067">ATP-binding</keyword>
<dbReference type="InterPro" id="IPR036393">
    <property type="entry name" value="AceGlu_kinase-like_sf"/>
</dbReference>
<dbReference type="GO" id="GO:0005524">
    <property type="term" value="F:ATP binding"/>
    <property type="evidence" value="ECO:0007669"/>
    <property type="project" value="UniProtKB-KW"/>
</dbReference>
<evidence type="ECO:0000256" key="11">
    <source>
        <dbReference type="HAMAP-Rule" id="MF_01220"/>
    </source>
</evidence>
<evidence type="ECO:0000256" key="5">
    <source>
        <dbReference type="ARBA" id="ARBA00022679"/>
    </source>
</evidence>
<keyword evidence="5 11" id="KW-0808">Transferase</keyword>
<comment type="catalytic activity">
    <reaction evidence="10 11">
        <text>UMP + ATP = UDP + ADP</text>
        <dbReference type="Rhea" id="RHEA:24400"/>
        <dbReference type="ChEBI" id="CHEBI:30616"/>
        <dbReference type="ChEBI" id="CHEBI:57865"/>
        <dbReference type="ChEBI" id="CHEBI:58223"/>
        <dbReference type="ChEBI" id="CHEBI:456216"/>
        <dbReference type="EC" id="2.7.4.22"/>
    </reaction>
</comment>
<evidence type="ECO:0000256" key="10">
    <source>
        <dbReference type="ARBA" id="ARBA00047767"/>
    </source>
</evidence>
<feature type="binding site" evidence="11">
    <location>
        <begin position="13"/>
        <end position="16"/>
    </location>
    <ligand>
        <name>ATP</name>
        <dbReference type="ChEBI" id="CHEBI:30616"/>
    </ligand>
</feature>
<evidence type="ECO:0000313" key="14">
    <source>
        <dbReference type="Proteomes" id="UP000189632"/>
    </source>
</evidence>
<feature type="binding site" evidence="11">
    <location>
        <position position="75"/>
    </location>
    <ligand>
        <name>UMP</name>
        <dbReference type="ChEBI" id="CHEBI:57865"/>
    </ligand>
</feature>
<accession>A0A1U9MHA3</accession>
<dbReference type="GO" id="GO:0044210">
    <property type="term" value="P:'de novo' CTP biosynthetic process"/>
    <property type="evidence" value="ECO:0007669"/>
    <property type="project" value="UniProtKB-UniRule"/>
</dbReference>
<dbReference type="GO" id="GO:0033862">
    <property type="term" value="F:UMP kinase activity"/>
    <property type="evidence" value="ECO:0007669"/>
    <property type="project" value="UniProtKB-EC"/>
</dbReference>
<keyword evidence="7 11" id="KW-0418">Kinase</keyword>
<reference evidence="13 14" key="1">
    <citation type="submission" date="2016-11" db="EMBL/GenBank/DDBJ databases">
        <title>Comparative genomics of Bartonella apis.</title>
        <authorList>
            <person name="Engel P."/>
        </authorList>
    </citation>
    <scope>NUCLEOTIDE SEQUENCE [LARGE SCALE GENOMIC DNA]</scope>
    <source>
        <strain evidence="13 14">BBC0122</strain>
    </source>
</reference>
<feature type="binding site" evidence="11">
    <location>
        <position position="169"/>
    </location>
    <ligand>
        <name>ATP</name>
        <dbReference type="ChEBI" id="CHEBI:30616"/>
    </ligand>
</feature>
<dbReference type="InterPro" id="IPR001048">
    <property type="entry name" value="Asp/Glu/Uridylate_kinase"/>
</dbReference>
<feature type="binding site" evidence="11">
    <location>
        <position position="164"/>
    </location>
    <ligand>
        <name>ATP</name>
        <dbReference type="ChEBI" id="CHEBI:30616"/>
    </ligand>
</feature>
<feature type="binding site" evidence="11">
    <location>
        <position position="163"/>
    </location>
    <ligand>
        <name>ATP</name>
        <dbReference type="ChEBI" id="CHEBI:30616"/>
    </ligand>
</feature>
<evidence type="ECO:0000256" key="3">
    <source>
        <dbReference type="ARBA" id="ARBA00007614"/>
    </source>
</evidence>
<dbReference type="CDD" id="cd04254">
    <property type="entry name" value="AAK_UMPK-PyrH-Ec"/>
    <property type="match status" value="1"/>
</dbReference>
<dbReference type="PANTHER" id="PTHR42833:SF4">
    <property type="entry name" value="URIDYLATE KINASE PUMPKIN, CHLOROPLASTIC"/>
    <property type="match status" value="1"/>
</dbReference>
<dbReference type="GO" id="GO:0006225">
    <property type="term" value="P:UDP biosynthetic process"/>
    <property type="evidence" value="ECO:0007669"/>
    <property type="project" value="TreeGrafter"/>
</dbReference>
<keyword evidence="9 11" id="KW-0665">Pyrimidine biosynthesis</keyword>
<dbReference type="RefSeq" id="WP_077991894.1">
    <property type="nucleotide sequence ID" value="NZ_CAXUOT020000002.1"/>
</dbReference>
<evidence type="ECO:0000256" key="7">
    <source>
        <dbReference type="ARBA" id="ARBA00022777"/>
    </source>
</evidence>
<name>A0A1U9MHA3_9HYPH</name>
<evidence type="ECO:0000313" key="13">
    <source>
        <dbReference type="EMBL" id="AQT47113.1"/>
    </source>
</evidence>
<dbReference type="PANTHER" id="PTHR42833">
    <property type="entry name" value="URIDYLATE KINASE"/>
    <property type="match status" value="1"/>
</dbReference>
<comment type="pathway">
    <text evidence="2 11">Pyrimidine metabolism; CTP biosynthesis via de novo pathway; UDP from UMP (UMPK route): step 1/1.</text>
</comment>
<comment type="similarity">
    <text evidence="3 11">Belongs to the UMP kinase family.</text>
</comment>
<evidence type="ECO:0000256" key="8">
    <source>
        <dbReference type="ARBA" id="ARBA00022840"/>
    </source>
</evidence>
<sequence>MTNKPLYKRILLKASGEALMGGQSFGIDVSVVDRIAKDIADAHEMGVEVGVVIGGGNIFRGVAVASRGGDRVTGDHMGMLATAINSLALRTSLTKLGVDVVVLSAIAMPQICESFSQRKAVGYISQGKVVIFAGGTGNPFFTTDSAAALRAAEIGANVLLKATQVDGIYSADPKKDPNATRYDRLTHEEVIRKGLAVMDTTAITLARENHIPIIVYSIGEKGGLANVLNGTGRYTVVSE</sequence>
<feature type="binding site" evidence="11">
    <location>
        <position position="60"/>
    </location>
    <ligand>
        <name>ATP</name>
        <dbReference type="ChEBI" id="CHEBI:30616"/>
    </ligand>
</feature>
<dbReference type="AlphaFoldDB" id="A0A1U9MHA3"/>
<dbReference type="Pfam" id="PF00696">
    <property type="entry name" value="AA_kinase"/>
    <property type="match status" value="1"/>
</dbReference>
<dbReference type="EC" id="2.7.4.22" evidence="11"/>
<dbReference type="Gene3D" id="3.40.1160.10">
    <property type="entry name" value="Acetylglutamate kinase-like"/>
    <property type="match status" value="1"/>
</dbReference>
<dbReference type="InterPro" id="IPR011817">
    <property type="entry name" value="Uridylate_kinase"/>
</dbReference>
<dbReference type="PIRSF" id="PIRSF005650">
    <property type="entry name" value="Uridylate_kin"/>
    <property type="match status" value="1"/>
</dbReference>
<dbReference type="HAMAP" id="MF_01220_B">
    <property type="entry name" value="PyrH_B"/>
    <property type="match status" value="1"/>
</dbReference>